<sequence>MVQEIRKRRNDLGENIWKDQEENEFGKENKLEESKSSSI</sequence>
<reference evidence="2 3" key="1">
    <citation type="submission" date="2021-06" db="EMBL/GenBank/DDBJ databases">
        <authorList>
            <person name="Kallberg Y."/>
            <person name="Tangrot J."/>
            <person name="Rosling A."/>
        </authorList>
    </citation>
    <scope>NUCLEOTIDE SEQUENCE [LARGE SCALE GENOMIC DNA]</scope>
    <source>
        <strain evidence="2 3">120-4 pot B 10/14</strain>
    </source>
</reference>
<organism evidence="2 3">
    <name type="scientific">Gigaspora margarita</name>
    <dbReference type="NCBI Taxonomy" id="4874"/>
    <lineage>
        <taxon>Eukaryota</taxon>
        <taxon>Fungi</taxon>
        <taxon>Fungi incertae sedis</taxon>
        <taxon>Mucoromycota</taxon>
        <taxon>Glomeromycotina</taxon>
        <taxon>Glomeromycetes</taxon>
        <taxon>Diversisporales</taxon>
        <taxon>Gigasporaceae</taxon>
        <taxon>Gigaspora</taxon>
    </lineage>
</organism>
<proteinExistence type="predicted"/>
<evidence type="ECO:0000313" key="3">
    <source>
        <dbReference type="Proteomes" id="UP000789901"/>
    </source>
</evidence>
<name>A0ABN7VBF8_GIGMA</name>
<protein>
    <submittedName>
        <fullName evidence="2">29504_t:CDS:1</fullName>
    </submittedName>
</protein>
<feature type="compositionally biased region" description="Basic and acidic residues" evidence="1">
    <location>
        <begin position="10"/>
        <end position="39"/>
    </location>
</feature>
<dbReference type="EMBL" id="CAJVQB010011463">
    <property type="protein sequence ID" value="CAG8747875.1"/>
    <property type="molecule type" value="Genomic_DNA"/>
</dbReference>
<evidence type="ECO:0000313" key="2">
    <source>
        <dbReference type="EMBL" id="CAG8747875.1"/>
    </source>
</evidence>
<gene>
    <name evidence="2" type="ORF">GMARGA_LOCUS16067</name>
</gene>
<evidence type="ECO:0000256" key="1">
    <source>
        <dbReference type="SAM" id="MobiDB-lite"/>
    </source>
</evidence>
<feature type="region of interest" description="Disordered" evidence="1">
    <location>
        <begin position="1"/>
        <end position="39"/>
    </location>
</feature>
<comment type="caution">
    <text evidence="2">The sequence shown here is derived from an EMBL/GenBank/DDBJ whole genome shotgun (WGS) entry which is preliminary data.</text>
</comment>
<dbReference type="Proteomes" id="UP000789901">
    <property type="component" value="Unassembled WGS sequence"/>
</dbReference>
<accession>A0ABN7VBF8</accession>
<keyword evidence="3" id="KW-1185">Reference proteome</keyword>